<accession>A0A9Q3FN71</accession>
<feature type="coiled-coil region" evidence="1">
    <location>
        <begin position="20"/>
        <end position="47"/>
    </location>
</feature>
<evidence type="ECO:0000313" key="4">
    <source>
        <dbReference type="Proteomes" id="UP000765509"/>
    </source>
</evidence>
<dbReference type="AlphaFoldDB" id="A0A9Q3FN71"/>
<protein>
    <submittedName>
        <fullName evidence="3">Uncharacterized protein</fullName>
    </submittedName>
</protein>
<evidence type="ECO:0000313" key="3">
    <source>
        <dbReference type="EMBL" id="MBW0542174.1"/>
    </source>
</evidence>
<keyword evidence="1" id="KW-0175">Coiled coil</keyword>
<proteinExistence type="predicted"/>
<sequence>MDSLNFPSSPQYQPDVHVALEQQKGYIKNLEQQLKARENALEGLMQQVQRFGITQGSKNPKASARNSLPSTNTHPQASPASTPPRRNPNQLIMKHTPESFKPTKSVPTPPDNNMLQEFNVRFSDVDQIKTAAKSTNLQPLIPQSEILTLRGTQSGRKKIDLDASVDSLYNEACRISAIQTFHQIAAAGAYKYMNINLGYLDDIQFLEAAYNHYVHYLMANRYRQETKESGKFVKDEEKKAILKARQRLRDSRHKFGVSQNFPDQYLKILSQVDSHSDDEFSSKAGVYLIKKLPYRSKNATTFMCRVDEEIQKFENSEGK</sequence>
<name>A0A9Q3FN71_9BASI</name>
<dbReference type="EMBL" id="AVOT02046886">
    <property type="protein sequence ID" value="MBW0542174.1"/>
    <property type="molecule type" value="Genomic_DNA"/>
</dbReference>
<reference evidence="3" key="1">
    <citation type="submission" date="2021-03" db="EMBL/GenBank/DDBJ databases">
        <title>Draft genome sequence of rust myrtle Austropuccinia psidii MF-1, a brazilian biotype.</title>
        <authorList>
            <person name="Quecine M.C."/>
            <person name="Pachon D.M.R."/>
            <person name="Bonatelli M.L."/>
            <person name="Correr F.H."/>
            <person name="Franceschini L.M."/>
            <person name="Leite T.F."/>
            <person name="Margarido G.R.A."/>
            <person name="Almeida C.A."/>
            <person name="Ferrarezi J.A."/>
            <person name="Labate C.A."/>
        </authorList>
    </citation>
    <scope>NUCLEOTIDE SEQUENCE</scope>
    <source>
        <strain evidence="3">MF-1</strain>
    </source>
</reference>
<comment type="caution">
    <text evidence="3">The sequence shown here is derived from an EMBL/GenBank/DDBJ whole genome shotgun (WGS) entry which is preliminary data.</text>
</comment>
<evidence type="ECO:0000256" key="2">
    <source>
        <dbReference type="SAM" id="MobiDB-lite"/>
    </source>
</evidence>
<evidence type="ECO:0000256" key="1">
    <source>
        <dbReference type="SAM" id="Coils"/>
    </source>
</evidence>
<dbReference type="Proteomes" id="UP000765509">
    <property type="component" value="Unassembled WGS sequence"/>
</dbReference>
<keyword evidence="4" id="KW-1185">Reference proteome</keyword>
<feature type="region of interest" description="Disordered" evidence="2">
    <location>
        <begin position="54"/>
        <end position="108"/>
    </location>
</feature>
<feature type="compositionally biased region" description="Polar residues" evidence="2">
    <location>
        <begin position="54"/>
        <end position="80"/>
    </location>
</feature>
<gene>
    <name evidence="3" type="ORF">O181_081889</name>
</gene>
<organism evidence="3 4">
    <name type="scientific">Austropuccinia psidii MF-1</name>
    <dbReference type="NCBI Taxonomy" id="1389203"/>
    <lineage>
        <taxon>Eukaryota</taxon>
        <taxon>Fungi</taxon>
        <taxon>Dikarya</taxon>
        <taxon>Basidiomycota</taxon>
        <taxon>Pucciniomycotina</taxon>
        <taxon>Pucciniomycetes</taxon>
        <taxon>Pucciniales</taxon>
        <taxon>Sphaerophragmiaceae</taxon>
        <taxon>Austropuccinia</taxon>
    </lineage>
</organism>